<dbReference type="Proteomes" id="UP000237105">
    <property type="component" value="Unassembled WGS sequence"/>
</dbReference>
<keyword evidence="3" id="KW-1185">Reference proteome</keyword>
<dbReference type="OrthoDB" id="1728532at2759"/>
<dbReference type="STRING" id="3476.A0A2P5CHI7"/>
<accession>A0A2P5CHI7</accession>
<sequence length="54" mass="6275">EKELIERHNICLNDELTAKADSLIELQREHADREADLSSKLTELRDNFMNVPPL</sequence>
<dbReference type="AlphaFoldDB" id="A0A2P5CHI7"/>
<comment type="caution">
    <text evidence="2">The sequence shown here is derived from an EMBL/GenBank/DDBJ whole genome shotgun (WGS) entry which is preliminary data.</text>
</comment>
<feature type="non-terminal residue" evidence="2">
    <location>
        <position position="1"/>
    </location>
</feature>
<reference evidence="3" key="1">
    <citation type="submission" date="2016-06" db="EMBL/GenBank/DDBJ databases">
        <title>Parallel loss of symbiosis genes in relatives of nitrogen-fixing non-legume Parasponia.</title>
        <authorList>
            <person name="Van Velzen R."/>
            <person name="Holmer R."/>
            <person name="Bu F."/>
            <person name="Rutten L."/>
            <person name="Van Zeijl A."/>
            <person name="Liu W."/>
            <person name="Santuari L."/>
            <person name="Cao Q."/>
            <person name="Sharma T."/>
            <person name="Shen D."/>
            <person name="Roswanjaya Y."/>
            <person name="Wardhani T."/>
            <person name="Kalhor M.S."/>
            <person name="Jansen J."/>
            <person name="Van den Hoogen J."/>
            <person name="Gungor B."/>
            <person name="Hartog M."/>
            <person name="Hontelez J."/>
            <person name="Verver J."/>
            <person name="Yang W.-C."/>
            <person name="Schijlen E."/>
            <person name="Repin R."/>
            <person name="Schilthuizen M."/>
            <person name="Schranz E."/>
            <person name="Heidstra R."/>
            <person name="Miyata K."/>
            <person name="Fedorova E."/>
            <person name="Kohlen W."/>
            <person name="Bisseling T."/>
            <person name="Smit S."/>
            <person name="Geurts R."/>
        </authorList>
    </citation>
    <scope>NUCLEOTIDE SEQUENCE [LARGE SCALE GENOMIC DNA]</scope>
    <source>
        <strain evidence="3">cv. WU1-14</strain>
    </source>
</reference>
<dbReference type="EMBL" id="JXTB01000130">
    <property type="protein sequence ID" value="PON60478.1"/>
    <property type="molecule type" value="Genomic_DNA"/>
</dbReference>
<proteinExistence type="predicted"/>
<evidence type="ECO:0000259" key="1">
    <source>
        <dbReference type="Pfam" id="PF25481"/>
    </source>
</evidence>
<gene>
    <name evidence="2" type="ORF">PanWU01x14_152750</name>
</gene>
<dbReference type="Pfam" id="PF25481">
    <property type="entry name" value="Nucleoprot-TPR"/>
    <property type="match status" value="1"/>
</dbReference>
<evidence type="ECO:0000313" key="3">
    <source>
        <dbReference type="Proteomes" id="UP000237105"/>
    </source>
</evidence>
<feature type="domain" description="Nucleoprotein TPR/MPL1" evidence="1">
    <location>
        <begin position="1"/>
        <end position="48"/>
    </location>
</feature>
<organism evidence="2 3">
    <name type="scientific">Parasponia andersonii</name>
    <name type="common">Sponia andersonii</name>
    <dbReference type="NCBI Taxonomy" id="3476"/>
    <lineage>
        <taxon>Eukaryota</taxon>
        <taxon>Viridiplantae</taxon>
        <taxon>Streptophyta</taxon>
        <taxon>Embryophyta</taxon>
        <taxon>Tracheophyta</taxon>
        <taxon>Spermatophyta</taxon>
        <taxon>Magnoliopsida</taxon>
        <taxon>eudicotyledons</taxon>
        <taxon>Gunneridae</taxon>
        <taxon>Pentapetalae</taxon>
        <taxon>rosids</taxon>
        <taxon>fabids</taxon>
        <taxon>Rosales</taxon>
        <taxon>Cannabaceae</taxon>
        <taxon>Parasponia</taxon>
    </lineage>
</organism>
<dbReference type="InterPro" id="IPR057577">
    <property type="entry name" value="Nucleoprot-TPR/MLP1_dom"/>
</dbReference>
<protein>
    <recommendedName>
        <fullName evidence="1">Nucleoprotein TPR/MPL1 domain-containing protein</fullName>
    </recommendedName>
</protein>
<evidence type="ECO:0000313" key="2">
    <source>
        <dbReference type="EMBL" id="PON60478.1"/>
    </source>
</evidence>
<name>A0A2P5CHI7_PARAD</name>